<keyword evidence="6 7" id="KW-0472">Membrane</keyword>
<reference evidence="8 9" key="1">
    <citation type="submission" date="2019-07" db="EMBL/GenBank/DDBJ databases">
        <title>Genome sequencing of lignin-degrading bacterial isolates.</title>
        <authorList>
            <person name="Gladden J."/>
        </authorList>
    </citation>
    <scope>NUCLEOTIDE SEQUENCE [LARGE SCALE GENOMIC DNA]</scope>
    <source>
        <strain evidence="8 9">J11</strain>
    </source>
</reference>
<proteinExistence type="inferred from homology"/>
<evidence type="ECO:0000256" key="1">
    <source>
        <dbReference type="ARBA" id="ARBA00004651"/>
    </source>
</evidence>
<comment type="similarity">
    <text evidence="2">Belongs to the CPA3 antiporters (TC 2.A.63) subunit E family.</text>
</comment>
<sequence length="167" mass="18549">MMRRLFPHPWLSLLLLALWLLLNNAASVGHWLLGVLLAWAIGMRIGSRLWLSPVRLRRPGLALRLALHVAADIVMANIHVAWLVLRPSGRLRPAFVEVPLEPGHEIGLAALISIVSLSPGTLCADLSDDRRCLLIHVLDLDDERGLIARIKARYEAPLLEIFVCSTS</sequence>
<dbReference type="InterPro" id="IPR002758">
    <property type="entry name" value="Cation_antiport_E"/>
</dbReference>
<gene>
    <name evidence="8" type="ORF">L602_001900000480</name>
</gene>
<evidence type="ECO:0000256" key="7">
    <source>
        <dbReference type="SAM" id="Phobius"/>
    </source>
</evidence>
<feature type="transmembrane region" description="Helical" evidence="7">
    <location>
        <begin position="64"/>
        <end position="85"/>
    </location>
</feature>
<organism evidence="8 9">
    <name type="scientific">Cupriavidus gilardii J11</name>
    <dbReference type="NCBI Taxonomy" id="936133"/>
    <lineage>
        <taxon>Bacteria</taxon>
        <taxon>Pseudomonadati</taxon>
        <taxon>Pseudomonadota</taxon>
        <taxon>Betaproteobacteria</taxon>
        <taxon>Burkholderiales</taxon>
        <taxon>Burkholderiaceae</taxon>
        <taxon>Cupriavidus</taxon>
    </lineage>
</organism>
<name>A0A562BP42_9BURK</name>
<dbReference type="GO" id="GO:0005886">
    <property type="term" value="C:plasma membrane"/>
    <property type="evidence" value="ECO:0007669"/>
    <property type="project" value="UniProtKB-SubCell"/>
</dbReference>
<evidence type="ECO:0000256" key="4">
    <source>
        <dbReference type="ARBA" id="ARBA00022692"/>
    </source>
</evidence>
<dbReference type="AlphaFoldDB" id="A0A562BP42"/>
<dbReference type="Proteomes" id="UP000318141">
    <property type="component" value="Unassembled WGS sequence"/>
</dbReference>
<evidence type="ECO:0000256" key="3">
    <source>
        <dbReference type="ARBA" id="ARBA00022475"/>
    </source>
</evidence>
<evidence type="ECO:0000313" key="9">
    <source>
        <dbReference type="Proteomes" id="UP000318141"/>
    </source>
</evidence>
<dbReference type="NCBIfam" id="NF006518">
    <property type="entry name" value="PRK08965.1-2"/>
    <property type="match status" value="1"/>
</dbReference>
<dbReference type="Pfam" id="PF01899">
    <property type="entry name" value="MNHE"/>
    <property type="match status" value="1"/>
</dbReference>
<dbReference type="OrthoDB" id="9807187at2"/>
<dbReference type="PANTHER" id="PTHR34584">
    <property type="entry name" value="NA(+)/H(+) ANTIPORTER SUBUNIT E1"/>
    <property type="match status" value="1"/>
</dbReference>
<comment type="caution">
    <text evidence="8">The sequence shown here is derived from an EMBL/GenBank/DDBJ whole genome shotgun (WGS) entry which is preliminary data.</text>
</comment>
<dbReference type="PIRSF" id="PIRSF019239">
    <property type="entry name" value="MrpE"/>
    <property type="match status" value="1"/>
</dbReference>
<dbReference type="EMBL" id="VLJN01000011">
    <property type="protein sequence ID" value="TWG87045.1"/>
    <property type="molecule type" value="Genomic_DNA"/>
</dbReference>
<keyword evidence="9" id="KW-1185">Reference proteome</keyword>
<evidence type="ECO:0000256" key="5">
    <source>
        <dbReference type="ARBA" id="ARBA00022989"/>
    </source>
</evidence>
<accession>A0A562BP42</accession>
<evidence type="ECO:0000256" key="6">
    <source>
        <dbReference type="ARBA" id="ARBA00023136"/>
    </source>
</evidence>
<comment type="subcellular location">
    <subcellularLocation>
        <location evidence="1">Cell membrane</location>
        <topology evidence="1">Multi-pass membrane protein</topology>
    </subcellularLocation>
</comment>
<keyword evidence="5 7" id="KW-1133">Transmembrane helix</keyword>
<protein>
    <submittedName>
        <fullName evidence="8">Multisubunit potassium/proton antiporter PhaE subunit</fullName>
    </submittedName>
</protein>
<keyword evidence="3" id="KW-1003">Cell membrane</keyword>
<keyword evidence="4 7" id="KW-0812">Transmembrane</keyword>
<evidence type="ECO:0000313" key="8">
    <source>
        <dbReference type="EMBL" id="TWG87045.1"/>
    </source>
</evidence>
<evidence type="ECO:0000256" key="2">
    <source>
        <dbReference type="ARBA" id="ARBA00006228"/>
    </source>
</evidence>
<dbReference type="GO" id="GO:0008324">
    <property type="term" value="F:monoatomic cation transmembrane transporter activity"/>
    <property type="evidence" value="ECO:0007669"/>
    <property type="project" value="InterPro"/>
</dbReference>
<dbReference type="PANTHER" id="PTHR34584:SF1">
    <property type="entry name" value="NA(+)_H(+) ANTIPORTER SUBUNIT E1"/>
    <property type="match status" value="1"/>
</dbReference>